<accession>A0A0U1LT31</accession>
<dbReference type="STRING" id="28573.A0A0U1LT31"/>
<dbReference type="EMBL" id="CVMT01000002">
    <property type="protein sequence ID" value="CRG85936.1"/>
    <property type="molecule type" value="Genomic_DNA"/>
</dbReference>
<feature type="region of interest" description="Disordered" evidence="2">
    <location>
        <begin position="1"/>
        <end position="45"/>
    </location>
</feature>
<sequence length="570" mass="61733">MFATHTKRQASAVARLSGRLIRAQRPPRNSRHLSQKASRQSQGPERWLGPAVALVGTFAAATIAYVYTSEEPTAKEIPRQPVKVTVEESRVKDSFSQEQNRNALSTQHAQVRSMSENPGVYVWGANSHRVVDPDSSETIVKSPRRLRYFEGRLLRDLKLTQTSGAAISENGDLIQWGKGFSETDYQPTPTLKGKKLISINMSRDRIIALSSSGNIYSIPISKSDQETGPKPQETSWIPYFPSSSRISYRQLTPQLGLGEKVTSIAAGLEHVLMLTSSGRVFSAAAATEDYPSKGQLGVAGLRWATRPKGPVDLCHELSSLKGSKITQIASGDFHSMLLDKNGSVLVFGDNSFGQLGLRYDPSTPTVDTPTLLSMKGLYPGKGWATRVTNIAAGGFTSFMTVDAQWAETGPDGKPGAPSIDFWSFGRGIHGALGTGRWTHIQDRPSKVKALSGLSEYDEKAQKVLPIGVSQIAAGATHVAAVLDNASHLSASKKSSVADTTWGQDTLWWGGNESLQLGTGKRSNAPTPIHILPPPDIVATASTDDSRFQIIPQKQRIECGRQVTAIYSVKK</sequence>
<evidence type="ECO:0000256" key="3">
    <source>
        <dbReference type="SAM" id="Phobius"/>
    </source>
</evidence>
<dbReference type="AlphaFoldDB" id="A0A0U1LT31"/>
<feature type="region of interest" description="Disordered" evidence="2">
    <location>
        <begin position="90"/>
        <end position="111"/>
    </location>
</feature>
<dbReference type="SUPFAM" id="SSF50985">
    <property type="entry name" value="RCC1/BLIP-II"/>
    <property type="match status" value="1"/>
</dbReference>
<dbReference type="OrthoDB" id="10256179at2759"/>
<feature type="transmembrane region" description="Helical" evidence="3">
    <location>
        <begin position="47"/>
        <end position="67"/>
    </location>
</feature>
<keyword evidence="3" id="KW-0812">Transmembrane</keyword>
<feature type="repeat" description="RCC1" evidence="1">
    <location>
        <begin position="278"/>
        <end position="341"/>
    </location>
</feature>
<dbReference type="InterPro" id="IPR053245">
    <property type="entry name" value="MitoProcess-Associated"/>
</dbReference>
<dbReference type="GO" id="GO:0034551">
    <property type="term" value="P:mitochondrial respiratory chain complex III assembly"/>
    <property type="evidence" value="ECO:0007669"/>
    <property type="project" value="TreeGrafter"/>
</dbReference>
<keyword evidence="3" id="KW-1133">Transmembrane helix</keyword>
<dbReference type="PANTHER" id="PTHR47563:SF1">
    <property type="entry name" value="PROTEIN FMP25, MITOCHONDRIAL"/>
    <property type="match status" value="1"/>
</dbReference>
<organism evidence="4 5">
    <name type="scientific">Talaromyces islandicus</name>
    <name type="common">Penicillium islandicum</name>
    <dbReference type="NCBI Taxonomy" id="28573"/>
    <lineage>
        <taxon>Eukaryota</taxon>
        <taxon>Fungi</taxon>
        <taxon>Dikarya</taxon>
        <taxon>Ascomycota</taxon>
        <taxon>Pezizomycotina</taxon>
        <taxon>Eurotiomycetes</taxon>
        <taxon>Eurotiomycetidae</taxon>
        <taxon>Eurotiales</taxon>
        <taxon>Trichocomaceae</taxon>
        <taxon>Talaromyces</taxon>
        <taxon>Talaromyces sect. Islandici</taxon>
    </lineage>
</organism>
<keyword evidence="5" id="KW-1185">Reference proteome</keyword>
<dbReference type="PANTHER" id="PTHR47563">
    <property type="entry name" value="PROTEIN FMP25, MITOCHONDRIAL"/>
    <property type="match status" value="1"/>
</dbReference>
<dbReference type="InterPro" id="IPR000408">
    <property type="entry name" value="Reg_chr_condens"/>
</dbReference>
<dbReference type="PROSITE" id="PS50012">
    <property type="entry name" value="RCC1_3"/>
    <property type="match status" value="3"/>
</dbReference>
<feature type="compositionally biased region" description="Polar residues" evidence="2">
    <location>
        <begin position="96"/>
        <end position="111"/>
    </location>
</feature>
<protein>
    <recommendedName>
        <fullName evidence="6">Protein FMP25, mitochondrial</fullName>
    </recommendedName>
</protein>
<dbReference type="OMA" id="YDQPHEI"/>
<dbReference type="Proteomes" id="UP000054383">
    <property type="component" value="Unassembled WGS sequence"/>
</dbReference>
<dbReference type="Pfam" id="PF00415">
    <property type="entry name" value="RCC1"/>
    <property type="match status" value="1"/>
</dbReference>
<feature type="repeat" description="RCC1" evidence="1">
    <location>
        <begin position="342"/>
        <end position="403"/>
    </location>
</feature>
<evidence type="ECO:0000256" key="2">
    <source>
        <dbReference type="SAM" id="MobiDB-lite"/>
    </source>
</evidence>
<evidence type="ECO:0000256" key="1">
    <source>
        <dbReference type="PROSITE-ProRule" id="PRU00235"/>
    </source>
</evidence>
<dbReference type="InterPro" id="IPR009091">
    <property type="entry name" value="RCC1/BLIP-II"/>
</dbReference>
<name>A0A0U1LT31_TALIS</name>
<evidence type="ECO:0000313" key="4">
    <source>
        <dbReference type="EMBL" id="CRG85936.1"/>
    </source>
</evidence>
<evidence type="ECO:0008006" key="6">
    <source>
        <dbReference type="Google" id="ProtNLM"/>
    </source>
</evidence>
<keyword evidence="3" id="KW-0472">Membrane</keyword>
<dbReference type="Pfam" id="PF13540">
    <property type="entry name" value="RCC1_2"/>
    <property type="match status" value="1"/>
</dbReference>
<dbReference type="GO" id="GO:0005743">
    <property type="term" value="C:mitochondrial inner membrane"/>
    <property type="evidence" value="ECO:0007669"/>
    <property type="project" value="TreeGrafter"/>
</dbReference>
<dbReference type="PROSITE" id="PS00626">
    <property type="entry name" value="RCC1_2"/>
    <property type="match status" value="1"/>
</dbReference>
<dbReference type="Gene3D" id="2.130.10.30">
    <property type="entry name" value="Regulator of chromosome condensation 1/beta-lactamase-inhibitor protein II"/>
    <property type="match status" value="1"/>
</dbReference>
<evidence type="ECO:0000313" key="5">
    <source>
        <dbReference type="Proteomes" id="UP000054383"/>
    </source>
</evidence>
<gene>
    <name evidence="4" type="ORF">PISL3812_02939</name>
</gene>
<proteinExistence type="predicted"/>
<feature type="repeat" description="RCC1" evidence="1">
    <location>
        <begin position="419"/>
        <end position="484"/>
    </location>
</feature>
<reference evidence="4 5" key="1">
    <citation type="submission" date="2015-04" db="EMBL/GenBank/DDBJ databases">
        <authorList>
            <person name="Syromyatnikov M.Y."/>
            <person name="Popov V.N."/>
        </authorList>
    </citation>
    <scope>NUCLEOTIDE SEQUENCE [LARGE SCALE GENOMIC DNA]</scope>
    <source>
        <strain evidence="4">WF-38-12</strain>
    </source>
</reference>